<reference evidence="2 3" key="1">
    <citation type="submission" date="2020-07" db="EMBL/GenBank/DDBJ databases">
        <title>Gai3-2, isolated from salt lake.</title>
        <authorList>
            <person name="Cui H."/>
            <person name="Shi X."/>
        </authorList>
    </citation>
    <scope>NUCLEOTIDE SEQUENCE [LARGE SCALE GENOMIC DNA]</scope>
    <source>
        <strain evidence="2 3">Gai3-2</strain>
    </source>
</reference>
<feature type="transmembrane region" description="Helical" evidence="1">
    <location>
        <begin position="34"/>
        <end position="57"/>
    </location>
</feature>
<feature type="transmembrane region" description="Helical" evidence="1">
    <location>
        <begin position="78"/>
        <end position="101"/>
    </location>
</feature>
<proteinExistence type="predicted"/>
<dbReference type="KEGG" id="halg:HUG10_11710"/>
<dbReference type="AlphaFoldDB" id="A0A7D5K8H0"/>
<keyword evidence="1" id="KW-0472">Membrane</keyword>
<dbReference type="RefSeq" id="WP_179169749.1">
    <property type="nucleotide sequence ID" value="NZ_CP058529.1"/>
</dbReference>
<keyword evidence="3" id="KW-1185">Reference proteome</keyword>
<feature type="transmembrane region" description="Helical" evidence="1">
    <location>
        <begin position="130"/>
        <end position="151"/>
    </location>
</feature>
<evidence type="ECO:0000313" key="2">
    <source>
        <dbReference type="EMBL" id="QLG28174.1"/>
    </source>
</evidence>
<name>A0A7D5K8H0_9EURY</name>
<organism evidence="2 3">
    <name type="scientific">Halorarum halophilum</name>
    <dbReference type="NCBI Taxonomy" id="2743090"/>
    <lineage>
        <taxon>Archaea</taxon>
        <taxon>Methanobacteriati</taxon>
        <taxon>Methanobacteriota</taxon>
        <taxon>Stenosarchaea group</taxon>
        <taxon>Halobacteria</taxon>
        <taxon>Halobacteriales</taxon>
        <taxon>Haloferacaceae</taxon>
        <taxon>Halorarum</taxon>
    </lineage>
</organism>
<sequence length="477" mass="54597">MYAWAEWFFLGLVYPLRWWMRGFFPYLYHVVGSLARTVAYLIVTLPLMAVILFLVSLPVGGPEVAAPPLFALLHRVDALYLAVEASPAYQAGVVMVVYFVGGILPYQPKDWHRKQYRTHREPKAPFSWEFTWYKVLAVLPPAVIFALIWGAPNLITRVPYKRLGVFTALVAVMYILSRLVRWHALTRYDLSDVGDQMSSKTLTVNGNLAQFLGLTIAAYCLYTQSLSTVFIGVALSLSLRLRDFRRMLYEDRDGFTDIEPRLWVWGALARVPFGYVIVLAYLTRPARVVNSPILLACLFSPVVTLTAYYVVRYYVTDGRMYLQFPRAAVAPDPYDIKEDLRRNSGMFNHKQAQAIHPRNLMWNSFRKVGDTVRTLNSALEAANINYEDAMFRGYNPINLVKMEKKNGSSYYAREDHLRDIEAHLHVVRSQVDSFEGPYADAIVDAVGEVEAAIEDARERNEEIGSTTWDDFRQKLSR</sequence>
<protein>
    <submittedName>
        <fullName evidence="2">Uncharacterized protein</fullName>
    </submittedName>
</protein>
<feature type="transmembrane region" description="Helical" evidence="1">
    <location>
        <begin position="293"/>
        <end position="311"/>
    </location>
</feature>
<keyword evidence="1" id="KW-0812">Transmembrane</keyword>
<evidence type="ECO:0000313" key="3">
    <source>
        <dbReference type="Proteomes" id="UP000509750"/>
    </source>
</evidence>
<evidence type="ECO:0000256" key="1">
    <source>
        <dbReference type="SAM" id="Phobius"/>
    </source>
</evidence>
<feature type="transmembrane region" description="Helical" evidence="1">
    <location>
        <begin position="216"/>
        <end position="241"/>
    </location>
</feature>
<feature type="transmembrane region" description="Helical" evidence="1">
    <location>
        <begin position="262"/>
        <end position="281"/>
    </location>
</feature>
<dbReference type="EMBL" id="CP058529">
    <property type="protein sequence ID" value="QLG28174.1"/>
    <property type="molecule type" value="Genomic_DNA"/>
</dbReference>
<keyword evidence="1" id="KW-1133">Transmembrane helix</keyword>
<dbReference type="Proteomes" id="UP000509750">
    <property type="component" value="Chromosome"/>
</dbReference>
<feature type="transmembrane region" description="Helical" evidence="1">
    <location>
        <begin position="163"/>
        <end position="180"/>
    </location>
</feature>
<gene>
    <name evidence="2" type="ORF">HUG10_11710</name>
</gene>
<dbReference type="GeneID" id="56029509"/>
<accession>A0A7D5K8H0</accession>
<feature type="transmembrane region" description="Helical" evidence="1">
    <location>
        <begin position="7"/>
        <end position="28"/>
    </location>
</feature>